<feature type="region of interest" description="Disordered" evidence="1">
    <location>
        <begin position="1"/>
        <end position="41"/>
    </location>
</feature>
<dbReference type="EMBL" id="MU004189">
    <property type="protein sequence ID" value="KAF2495497.1"/>
    <property type="molecule type" value="Genomic_DNA"/>
</dbReference>
<dbReference type="Pfam" id="PF24864">
    <property type="entry name" value="DUF7730"/>
    <property type="match status" value="1"/>
</dbReference>
<gene>
    <name evidence="3" type="ORF">BU16DRAFT_539447</name>
</gene>
<sequence length="378" mass="41785">MNGLRDAQESHDGPDNAPDDRSPRFKKRRLSASTSPDSRKKALKTIAWAELGSNDHTGAAIDEQLNVHPDEPADTTSPTAAPAYPKSGLTLLDLPTEVRLEIYDYLFDDLLMHIYSDPSVKSRFCCSSSACAQTAESSLLCKSPNWTIVDGCCNYETPEEDCKNRLVFVFTSKKIYQETSLLLYSRPAFHISHVILLPFLRSLTLDQRNAIRRLTVAGPFMGGRRAVANAGDALEEAAGLLPGLRRIGVQVPVSNGLMAGISLFPGSYPRWHMWKFSQVLLSLRREGIEQVVLETTFLLQWGETSLIVFKAKQEAKEWLLNRDTSGINTTTSTTVLSGKSYMQVSNPLSSVDIGISSSRSFVFPSRVKSMTSTNRSSN</sequence>
<dbReference type="InterPro" id="IPR056632">
    <property type="entry name" value="DUF7730"/>
</dbReference>
<dbReference type="Proteomes" id="UP000799750">
    <property type="component" value="Unassembled WGS sequence"/>
</dbReference>
<feature type="compositionally biased region" description="Basic and acidic residues" evidence="1">
    <location>
        <begin position="1"/>
        <end position="23"/>
    </location>
</feature>
<reference evidence="3" key="1">
    <citation type="journal article" date="2020" name="Stud. Mycol.">
        <title>101 Dothideomycetes genomes: a test case for predicting lifestyles and emergence of pathogens.</title>
        <authorList>
            <person name="Haridas S."/>
            <person name="Albert R."/>
            <person name="Binder M."/>
            <person name="Bloem J."/>
            <person name="Labutti K."/>
            <person name="Salamov A."/>
            <person name="Andreopoulos B."/>
            <person name="Baker S."/>
            <person name="Barry K."/>
            <person name="Bills G."/>
            <person name="Bluhm B."/>
            <person name="Cannon C."/>
            <person name="Castanera R."/>
            <person name="Culley D."/>
            <person name="Daum C."/>
            <person name="Ezra D."/>
            <person name="Gonzalez J."/>
            <person name="Henrissat B."/>
            <person name="Kuo A."/>
            <person name="Liang C."/>
            <person name="Lipzen A."/>
            <person name="Lutzoni F."/>
            <person name="Magnuson J."/>
            <person name="Mondo S."/>
            <person name="Nolan M."/>
            <person name="Ohm R."/>
            <person name="Pangilinan J."/>
            <person name="Park H.-J."/>
            <person name="Ramirez L."/>
            <person name="Alfaro M."/>
            <person name="Sun H."/>
            <person name="Tritt A."/>
            <person name="Yoshinaga Y."/>
            <person name="Zwiers L.-H."/>
            <person name="Turgeon B."/>
            <person name="Goodwin S."/>
            <person name="Spatafora J."/>
            <person name="Crous P."/>
            <person name="Grigoriev I."/>
        </authorList>
    </citation>
    <scope>NUCLEOTIDE SEQUENCE</scope>
    <source>
        <strain evidence="3">CBS 269.34</strain>
    </source>
</reference>
<proteinExistence type="predicted"/>
<accession>A0A6A6QWV6</accession>
<keyword evidence="4" id="KW-1185">Reference proteome</keyword>
<dbReference type="OrthoDB" id="3715018at2759"/>
<dbReference type="AlphaFoldDB" id="A0A6A6QWV6"/>
<protein>
    <recommendedName>
        <fullName evidence="2">DUF7730 domain-containing protein</fullName>
    </recommendedName>
</protein>
<evidence type="ECO:0000256" key="1">
    <source>
        <dbReference type="SAM" id="MobiDB-lite"/>
    </source>
</evidence>
<evidence type="ECO:0000313" key="4">
    <source>
        <dbReference type="Proteomes" id="UP000799750"/>
    </source>
</evidence>
<evidence type="ECO:0000259" key="2">
    <source>
        <dbReference type="Pfam" id="PF24864"/>
    </source>
</evidence>
<feature type="domain" description="DUF7730" evidence="2">
    <location>
        <begin position="91"/>
        <end position="216"/>
    </location>
</feature>
<name>A0A6A6QWV6_9PEZI</name>
<dbReference type="PANTHER" id="PTHR38790">
    <property type="entry name" value="2EXR DOMAIN-CONTAINING PROTEIN-RELATED"/>
    <property type="match status" value="1"/>
</dbReference>
<evidence type="ECO:0000313" key="3">
    <source>
        <dbReference type="EMBL" id="KAF2495497.1"/>
    </source>
</evidence>
<organism evidence="3 4">
    <name type="scientific">Lophium mytilinum</name>
    <dbReference type="NCBI Taxonomy" id="390894"/>
    <lineage>
        <taxon>Eukaryota</taxon>
        <taxon>Fungi</taxon>
        <taxon>Dikarya</taxon>
        <taxon>Ascomycota</taxon>
        <taxon>Pezizomycotina</taxon>
        <taxon>Dothideomycetes</taxon>
        <taxon>Pleosporomycetidae</taxon>
        <taxon>Mytilinidiales</taxon>
        <taxon>Mytilinidiaceae</taxon>
        <taxon>Lophium</taxon>
    </lineage>
</organism>